<reference evidence="2 3" key="1">
    <citation type="submission" date="2008-10" db="EMBL/GenBank/DDBJ databases">
        <title>Genome sequence of Bacillus cereus AH820.</title>
        <authorList>
            <person name="Dodson R.J."/>
            <person name="Durkin A.S."/>
            <person name="Rosovitz M.J."/>
            <person name="Rasko D.A."/>
            <person name="Hoffmaster A."/>
            <person name="Ravel J."/>
            <person name="Sutton G."/>
        </authorList>
    </citation>
    <scope>NUCLEOTIDE SEQUENCE [LARGE SCALE GENOMIC DNA]</scope>
    <source>
        <strain evidence="2 3">AH820</strain>
    </source>
</reference>
<name>B7JRE8_BACC0</name>
<dbReference type="HOGENOM" id="CLU_905044_0_0_9"/>
<organism evidence="2 3">
    <name type="scientific">Bacillus cereus (strain AH820)</name>
    <dbReference type="NCBI Taxonomy" id="405535"/>
    <lineage>
        <taxon>Bacteria</taxon>
        <taxon>Bacillati</taxon>
        <taxon>Bacillota</taxon>
        <taxon>Bacilli</taxon>
        <taxon>Bacillales</taxon>
        <taxon>Bacillaceae</taxon>
        <taxon>Bacillus</taxon>
        <taxon>Bacillus cereus group</taxon>
    </lineage>
</organism>
<dbReference type="KEGG" id="bcu:BCAH820_0846"/>
<gene>
    <name evidence="2" type="ordered locus">BCAH820_0846</name>
</gene>
<dbReference type="RefSeq" id="WP_000199108.1">
    <property type="nucleotide sequence ID" value="NC_011773.1"/>
</dbReference>
<keyword evidence="1" id="KW-0175">Coiled coil</keyword>
<dbReference type="Proteomes" id="UP000001363">
    <property type="component" value="Chromosome"/>
</dbReference>
<sequence length="289" mass="34701">MTRWYNVNEALEVLKSYDITSSKQMITRWLREGKILGEVSVNRKEGWRIHENDLEDFIEKMRPGLKKLFFYNEELRNELQQLKSKMNKLEQGEQVLPVSAKNNVYEDWKLQVQSSQKQNELLLAQVESLMTENQKLREKNEILQKDLCLLIEEKAQLFEEKRNLLLEKKFNNEINKEILPNEKEMVQERESRNKTEDKLTLPDFKQALIKCSDSEWNEQQQIKLYDYFSRGIFTDDGELKEEMKGKNQRYYCDFANKEYDKWMPFIKCKIKQFLNEGISNQILNETIKG</sequence>
<dbReference type="AlphaFoldDB" id="B7JRE8"/>
<evidence type="ECO:0000313" key="2">
    <source>
        <dbReference type="EMBL" id="ACK90794.1"/>
    </source>
</evidence>
<accession>B7JRE8</accession>
<protein>
    <submittedName>
        <fullName evidence="2">Uncharacterized protein</fullName>
    </submittedName>
</protein>
<feature type="coiled-coil region" evidence="1">
    <location>
        <begin position="65"/>
        <end position="146"/>
    </location>
</feature>
<evidence type="ECO:0000313" key="3">
    <source>
        <dbReference type="Proteomes" id="UP000001363"/>
    </source>
</evidence>
<dbReference type="EMBL" id="CP001283">
    <property type="protein sequence ID" value="ACK90794.1"/>
    <property type="molecule type" value="Genomic_DNA"/>
</dbReference>
<proteinExistence type="predicted"/>
<evidence type="ECO:0000256" key="1">
    <source>
        <dbReference type="SAM" id="Coils"/>
    </source>
</evidence>